<dbReference type="GO" id="GO:0003824">
    <property type="term" value="F:catalytic activity"/>
    <property type="evidence" value="ECO:0007669"/>
    <property type="project" value="InterPro"/>
</dbReference>
<dbReference type="GO" id="GO:0030170">
    <property type="term" value="F:pyridoxal phosphate binding"/>
    <property type="evidence" value="ECO:0007669"/>
    <property type="project" value="InterPro"/>
</dbReference>
<sequence>MNRILSLHAGLEPALPKPALAQARLVEGQGVLGDRHFGKHPDRAVLIAGQTSYAKARQAGIELPWGALGENLLVDFDPHALGPHSRLKIGTAVLELTTICTVCEALSAFDLRLPKLLYKARGMYARVLHGGVVRIGDPVEVLTPNPLPRMG</sequence>
<gene>
    <name evidence="2" type="ORF">Mcate_01582</name>
</gene>
<dbReference type="InterPro" id="IPR011037">
    <property type="entry name" value="Pyrv_Knase-like_insert_dom_sf"/>
</dbReference>
<dbReference type="PROSITE" id="PS51340">
    <property type="entry name" value="MOSC"/>
    <property type="match status" value="1"/>
</dbReference>
<protein>
    <submittedName>
        <fullName evidence="2">MOSC domain protein</fullName>
    </submittedName>
</protein>
<proteinExistence type="predicted"/>
<dbReference type="Gene3D" id="2.40.33.20">
    <property type="entry name" value="PK beta-barrel domain-like"/>
    <property type="match status" value="1"/>
</dbReference>
<evidence type="ECO:0000259" key="1">
    <source>
        <dbReference type="PROSITE" id="PS51340"/>
    </source>
</evidence>
<dbReference type="EMBL" id="QWKX01000035">
    <property type="protein sequence ID" value="RIH76861.1"/>
    <property type="molecule type" value="Genomic_DNA"/>
</dbReference>
<evidence type="ECO:0000313" key="3">
    <source>
        <dbReference type="Proteomes" id="UP000266089"/>
    </source>
</evidence>
<name>A0A399E3S8_9DEIN</name>
<dbReference type="InterPro" id="IPR052716">
    <property type="entry name" value="MOSC_domain"/>
</dbReference>
<dbReference type="InterPro" id="IPR005302">
    <property type="entry name" value="MoCF_Sase_C"/>
</dbReference>
<dbReference type="OrthoDB" id="9784492at2"/>
<accession>A0A399E3S8</accession>
<dbReference type="RefSeq" id="WP_027888460.1">
    <property type="nucleotide sequence ID" value="NZ_JBHSXZ010000031.1"/>
</dbReference>
<dbReference type="GO" id="GO:0030151">
    <property type="term" value="F:molybdenum ion binding"/>
    <property type="evidence" value="ECO:0007669"/>
    <property type="project" value="InterPro"/>
</dbReference>
<comment type="caution">
    <text evidence="2">The sequence shown here is derived from an EMBL/GenBank/DDBJ whole genome shotgun (WGS) entry which is preliminary data.</text>
</comment>
<dbReference type="Pfam" id="PF03473">
    <property type="entry name" value="MOSC"/>
    <property type="match status" value="1"/>
</dbReference>
<dbReference type="PANTHER" id="PTHR36930">
    <property type="entry name" value="METAL-SULFUR CLUSTER BIOSYNTHESIS PROTEINS YUAD-RELATED"/>
    <property type="match status" value="1"/>
</dbReference>
<dbReference type="AlphaFoldDB" id="A0A399E3S8"/>
<dbReference type="SUPFAM" id="SSF50800">
    <property type="entry name" value="PK beta-barrel domain-like"/>
    <property type="match status" value="1"/>
</dbReference>
<dbReference type="Proteomes" id="UP000266089">
    <property type="component" value="Unassembled WGS sequence"/>
</dbReference>
<feature type="domain" description="MOSC" evidence="1">
    <location>
        <begin position="17"/>
        <end position="142"/>
    </location>
</feature>
<evidence type="ECO:0000313" key="2">
    <source>
        <dbReference type="EMBL" id="RIH76861.1"/>
    </source>
</evidence>
<reference evidence="2 3" key="1">
    <citation type="submission" date="2018-08" db="EMBL/GenBank/DDBJ databases">
        <title>Meiothermus cateniformans JCM 15151 genome sequencing project.</title>
        <authorList>
            <person name="Da Costa M.S."/>
            <person name="Albuquerque L."/>
            <person name="Raposo P."/>
            <person name="Froufe H.J.C."/>
            <person name="Barroso C.S."/>
            <person name="Egas C."/>
        </authorList>
    </citation>
    <scope>NUCLEOTIDE SEQUENCE [LARGE SCALE GENOMIC DNA]</scope>
    <source>
        <strain evidence="2 3">JCM 15151</strain>
    </source>
</reference>
<organism evidence="2 3">
    <name type="scientific">Meiothermus taiwanensis</name>
    <dbReference type="NCBI Taxonomy" id="172827"/>
    <lineage>
        <taxon>Bacteria</taxon>
        <taxon>Thermotogati</taxon>
        <taxon>Deinococcota</taxon>
        <taxon>Deinococci</taxon>
        <taxon>Thermales</taxon>
        <taxon>Thermaceae</taxon>
        <taxon>Meiothermus</taxon>
    </lineage>
</organism>
<dbReference type="PANTHER" id="PTHR36930:SF1">
    <property type="entry name" value="MOSC DOMAIN-CONTAINING PROTEIN"/>
    <property type="match status" value="1"/>
</dbReference>